<sequence>MERGSVPLRSLGKVLVLIIIFFVIGIYLNIGDEDEGNPLIDGNKGVNPNGHINEKSTSSEKEGVTEVTEGLAVTIGKNAKEIEKEYGKPDRIDMSAYGYEWWVYKKDYDNYFQLAVENEKVVSAYGIGDEVNVAPFKIGQSIDAIYSSLYVEPTVDIEVGHSSYRFELSEEDMNMRPLIDLGNINVQLYLDKFTGTVSSIRFLNDSALLKQKPYELTYHGELVTVKDLSDEDLAKVEDGNEQQIFDITNIMRSRFDLKPLEWDAPTAEVAYLHSREMTDAPEGTHVSETKGDLEKRLDAGHVKYRAAGENIAANYVDAAAVMEGWLNSKGHRDAMLNEEFTGLGVGVYKKYYTQNFIKR</sequence>
<keyword evidence="2" id="KW-0812">Transmembrane</keyword>
<evidence type="ECO:0000256" key="1">
    <source>
        <dbReference type="SAM" id="MobiDB-lite"/>
    </source>
</evidence>
<evidence type="ECO:0000256" key="2">
    <source>
        <dbReference type="SAM" id="Phobius"/>
    </source>
</evidence>
<dbReference type="Pfam" id="PF14504">
    <property type="entry name" value="CAP_assoc_N"/>
    <property type="match status" value="1"/>
</dbReference>
<keyword evidence="2" id="KW-1133">Transmembrane helix</keyword>
<dbReference type="EMBL" id="CP017704">
    <property type="protein sequence ID" value="ASS93347.1"/>
    <property type="molecule type" value="Genomic_DNA"/>
</dbReference>
<dbReference type="PANTHER" id="PTHR31157">
    <property type="entry name" value="SCP DOMAIN-CONTAINING PROTEIN"/>
    <property type="match status" value="1"/>
</dbReference>
<dbReference type="InterPro" id="IPR035940">
    <property type="entry name" value="CAP_sf"/>
</dbReference>
<evidence type="ECO:0000259" key="4">
    <source>
        <dbReference type="Pfam" id="PF14504"/>
    </source>
</evidence>
<gene>
    <name evidence="5" type="ORF">BS1321_04805</name>
</gene>
<dbReference type="Pfam" id="PF00188">
    <property type="entry name" value="CAP"/>
    <property type="match status" value="1"/>
</dbReference>
<protein>
    <submittedName>
        <fullName evidence="5">Uncharacterized protein</fullName>
    </submittedName>
</protein>
<dbReference type="PANTHER" id="PTHR31157:SF26">
    <property type="entry name" value="SCP-LIKE EXTRACELLULAR PROTEIN"/>
    <property type="match status" value="1"/>
</dbReference>
<dbReference type="CDD" id="cd05379">
    <property type="entry name" value="CAP_bacterial"/>
    <property type="match status" value="1"/>
</dbReference>
<feature type="transmembrane region" description="Helical" evidence="2">
    <location>
        <begin position="12"/>
        <end position="30"/>
    </location>
</feature>
<dbReference type="InterPro" id="IPR014044">
    <property type="entry name" value="CAP_dom"/>
</dbReference>
<proteinExistence type="predicted"/>
<name>A0A223EDL0_9BACI</name>
<organism evidence="5 6">
    <name type="scientific">Peribacillus simplex NBRC 15720 = DSM 1321</name>
    <dbReference type="NCBI Taxonomy" id="1349754"/>
    <lineage>
        <taxon>Bacteria</taxon>
        <taxon>Bacillati</taxon>
        <taxon>Bacillota</taxon>
        <taxon>Bacilli</taxon>
        <taxon>Bacillales</taxon>
        <taxon>Bacillaceae</taxon>
        <taxon>Peribacillus</taxon>
    </lineage>
</organism>
<accession>A0A223EDL0</accession>
<keyword evidence="2" id="KW-0472">Membrane</keyword>
<dbReference type="Proteomes" id="UP000214618">
    <property type="component" value="Chromosome"/>
</dbReference>
<feature type="domain" description="CAP-associated" evidence="4">
    <location>
        <begin position="75"/>
        <end position="214"/>
    </location>
</feature>
<evidence type="ECO:0000259" key="3">
    <source>
        <dbReference type="Pfam" id="PF00188"/>
    </source>
</evidence>
<feature type="compositionally biased region" description="Basic and acidic residues" evidence="1">
    <location>
        <begin position="52"/>
        <end position="63"/>
    </location>
</feature>
<feature type="region of interest" description="Disordered" evidence="1">
    <location>
        <begin position="41"/>
        <end position="63"/>
    </location>
</feature>
<dbReference type="SUPFAM" id="SSF55797">
    <property type="entry name" value="PR-1-like"/>
    <property type="match status" value="1"/>
</dbReference>
<evidence type="ECO:0000313" key="5">
    <source>
        <dbReference type="EMBL" id="ASS93347.1"/>
    </source>
</evidence>
<evidence type="ECO:0000313" key="6">
    <source>
        <dbReference type="Proteomes" id="UP000214618"/>
    </source>
</evidence>
<dbReference type="Gene3D" id="3.40.33.10">
    <property type="entry name" value="CAP"/>
    <property type="match status" value="1"/>
</dbReference>
<dbReference type="InterPro" id="IPR029410">
    <property type="entry name" value="CAP_assoc"/>
</dbReference>
<dbReference type="AlphaFoldDB" id="A0A223EDL0"/>
<feature type="domain" description="SCP" evidence="3">
    <location>
        <begin position="246"/>
        <end position="355"/>
    </location>
</feature>
<reference evidence="5 6" key="1">
    <citation type="submission" date="2016-10" db="EMBL/GenBank/DDBJ databases">
        <title>The whole genome sequencing and assembly of Bacillus simplex DSM 1321 strain.</title>
        <authorList>
            <person name="Park M.-K."/>
            <person name="Lee Y.-J."/>
            <person name="Yi H."/>
            <person name="Bahn Y.-S."/>
            <person name="Kim J.F."/>
            <person name="Lee D.-W."/>
        </authorList>
    </citation>
    <scope>NUCLEOTIDE SEQUENCE [LARGE SCALE GENOMIC DNA]</scope>
    <source>
        <strain evidence="5 6">DSM 1321</strain>
    </source>
</reference>